<dbReference type="InterPro" id="IPR000734">
    <property type="entry name" value="TAG_lipase"/>
</dbReference>
<feature type="domain" description="Lipase" evidence="7">
    <location>
        <begin position="96"/>
        <end position="371"/>
    </location>
</feature>
<evidence type="ECO:0000256" key="4">
    <source>
        <dbReference type="ARBA" id="ARBA00022729"/>
    </source>
</evidence>
<comment type="similarity">
    <text evidence="2 5">Belongs to the AB hydrolase superfamily. Lipase family.</text>
</comment>
<dbReference type="PRINTS" id="PR00821">
    <property type="entry name" value="TAGLIPASE"/>
</dbReference>
<keyword evidence="4 6" id="KW-0732">Signal</keyword>
<dbReference type="GO" id="GO:0016298">
    <property type="term" value="F:lipase activity"/>
    <property type="evidence" value="ECO:0007669"/>
    <property type="project" value="InterPro"/>
</dbReference>
<name>A0A1L8DJ91_9DIPT</name>
<sequence length="388" mass="43037">MVAKFLLLAATLAVGVMCDADLWNTAQQGMNAVNVGANAVHNFAGDAFNYIPSPKDIARMSKEVFLGMPPRVVMEGVNTFCSMAMSYDSNLGRTQKYTPNMQNMSFVYYDNDRRIPFHFAELDKLGQYPGFKKENKLVIFITGWLTKDNTENDAAREMAKAYACRGNHTFIHLNTNDYLDNLYTWSALNTEDIGFAVAPYVAKMLDFVDISQIHVIGHSLGAHVAGAIGRHFIEVVKKSLPRITGLDPARPCFNEGEVMTSLQRGDAEFVDVIHTNSGGLGKMEPVGDADFYPNGMTVLMPGCAGIICSHLRAYEYFIESVYPENERGFQAVRCNSLRGVTTRKCKTNPIPMGYACPKLAKGNYFLEVNASGLFGYYSKSKSKCNQMQ</sequence>
<keyword evidence="3" id="KW-0964">Secreted</keyword>
<dbReference type="EMBL" id="GFDF01007649">
    <property type="protein sequence ID" value="JAV06435.1"/>
    <property type="molecule type" value="Transcribed_RNA"/>
</dbReference>
<dbReference type="PANTHER" id="PTHR11610">
    <property type="entry name" value="LIPASE"/>
    <property type="match status" value="1"/>
</dbReference>
<feature type="signal peptide" evidence="6">
    <location>
        <begin position="1"/>
        <end position="18"/>
    </location>
</feature>
<accession>A0A1L8DJ91</accession>
<evidence type="ECO:0000259" key="7">
    <source>
        <dbReference type="Pfam" id="PF00151"/>
    </source>
</evidence>
<dbReference type="AlphaFoldDB" id="A0A1L8DJ91"/>
<evidence type="ECO:0000256" key="5">
    <source>
        <dbReference type="RuleBase" id="RU004262"/>
    </source>
</evidence>
<dbReference type="GO" id="GO:0016042">
    <property type="term" value="P:lipid catabolic process"/>
    <property type="evidence" value="ECO:0007669"/>
    <property type="project" value="TreeGrafter"/>
</dbReference>
<proteinExistence type="inferred from homology"/>
<reference evidence="8" key="1">
    <citation type="submission" date="2016-12" db="EMBL/GenBank/DDBJ databases">
        <title>An insight into the sialome and mialome of the sand fly, Nyssomyia neivai.</title>
        <authorList>
            <person name="Sebastian V."/>
            <person name="Goulart T.M."/>
            <person name="Oliveira W."/>
            <person name="Calvo E."/>
            <person name="Oliveira L.F."/>
            <person name="Pinto M.C."/>
            <person name="Rosselino A.M."/>
            <person name="Ribeiro J.M."/>
        </authorList>
    </citation>
    <scope>NUCLEOTIDE SEQUENCE</scope>
</reference>
<dbReference type="GO" id="GO:0017171">
    <property type="term" value="F:serine hydrolase activity"/>
    <property type="evidence" value="ECO:0007669"/>
    <property type="project" value="TreeGrafter"/>
</dbReference>
<feature type="chain" id="PRO_5012182770" evidence="6">
    <location>
        <begin position="19"/>
        <end position="388"/>
    </location>
</feature>
<evidence type="ECO:0000313" key="8">
    <source>
        <dbReference type="EMBL" id="JAV06435.1"/>
    </source>
</evidence>
<dbReference type="PANTHER" id="PTHR11610:SF149">
    <property type="entry name" value="FI01450P-RELATED"/>
    <property type="match status" value="1"/>
</dbReference>
<dbReference type="GO" id="GO:0005615">
    <property type="term" value="C:extracellular space"/>
    <property type="evidence" value="ECO:0007669"/>
    <property type="project" value="TreeGrafter"/>
</dbReference>
<evidence type="ECO:0000256" key="1">
    <source>
        <dbReference type="ARBA" id="ARBA00004613"/>
    </source>
</evidence>
<evidence type="ECO:0000256" key="2">
    <source>
        <dbReference type="ARBA" id="ARBA00010701"/>
    </source>
</evidence>
<dbReference type="InterPro" id="IPR013818">
    <property type="entry name" value="Lipase"/>
</dbReference>
<organism evidence="8">
    <name type="scientific">Nyssomyia neivai</name>
    <dbReference type="NCBI Taxonomy" id="330878"/>
    <lineage>
        <taxon>Eukaryota</taxon>
        <taxon>Metazoa</taxon>
        <taxon>Ecdysozoa</taxon>
        <taxon>Arthropoda</taxon>
        <taxon>Hexapoda</taxon>
        <taxon>Insecta</taxon>
        <taxon>Pterygota</taxon>
        <taxon>Neoptera</taxon>
        <taxon>Endopterygota</taxon>
        <taxon>Diptera</taxon>
        <taxon>Nematocera</taxon>
        <taxon>Psychodoidea</taxon>
        <taxon>Psychodidae</taxon>
        <taxon>Nyssomyia</taxon>
    </lineage>
</organism>
<dbReference type="Gene3D" id="3.40.50.1820">
    <property type="entry name" value="alpha/beta hydrolase"/>
    <property type="match status" value="1"/>
</dbReference>
<evidence type="ECO:0000256" key="6">
    <source>
        <dbReference type="SAM" id="SignalP"/>
    </source>
</evidence>
<dbReference type="SUPFAM" id="SSF53474">
    <property type="entry name" value="alpha/beta-Hydrolases"/>
    <property type="match status" value="1"/>
</dbReference>
<dbReference type="Pfam" id="PF00151">
    <property type="entry name" value="Lipase"/>
    <property type="match status" value="1"/>
</dbReference>
<evidence type="ECO:0000256" key="3">
    <source>
        <dbReference type="ARBA" id="ARBA00022525"/>
    </source>
</evidence>
<protein>
    <submittedName>
        <fullName evidence="8">Putative vitellogenin-1</fullName>
    </submittedName>
</protein>
<comment type="subcellular location">
    <subcellularLocation>
        <location evidence="1">Secreted</location>
    </subcellularLocation>
</comment>
<dbReference type="InterPro" id="IPR029058">
    <property type="entry name" value="AB_hydrolase_fold"/>
</dbReference>